<keyword evidence="2 5" id="KW-0805">Transcription regulation</keyword>
<keyword evidence="9" id="KW-1185">Reference proteome</keyword>
<dbReference type="InterPro" id="IPR015633">
    <property type="entry name" value="E2F"/>
</dbReference>
<keyword evidence="4 5" id="KW-0804">Transcription</keyword>
<name>A0A1X2GWQ5_9FUNG</name>
<dbReference type="STRING" id="101127.A0A1X2GWQ5"/>
<proteinExistence type="inferred from homology"/>
<dbReference type="InterPro" id="IPR036388">
    <property type="entry name" value="WH-like_DNA-bd_sf"/>
</dbReference>
<evidence type="ECO:0000256" key="6">
    <source>
        <dbReference type="SAM" id="Coils"/>
    </source>
</evidence>
<evidence type="ECO:0000256" key="2">
    <source>
        <dbReference type="ARBA" id="ARBA00023015"/>
    </source>
</evidence>
<dbReference type="GO" id="GO:0090575">
    <property type="term" value="C:RNA polymerase II transcription regulator complex"/>
    <property type="evidence" value="ECO:0007669"/>
    <property type="project" value="TreeGrafter"/>
</dbReference>
<organism evidence="8 9">
    <name type="scientific">Hesseltinella vesiculosa</name>
    <dbReference type="NCBI Taxonomy" id="101127"/>
    <lineage>
        <taxon>Eukaryota</taxon>
        <taxon>Fungi</taxon>
        <taxon>Fungi incertae sedis</taxon>
        <taxon>Mucoromycota</taxon>
        <taxon>Mucoromycotina</taxon>
        <taxon>Mucoromycetes</taxon>
        <taxon>Mucorales</taxon>
        <taxon>Cunninghamellaceae</taxon>
        <taxon>Hesseltinella</taxon>
    </lineage>
</organism>
<dbReference type="GO" id="GO:0000978">
    <property type="term" value="F:RNA polymerase II cis-regulatory region sequence-specific DNA binding"/>
    <property type="evidence" value="ECO:0007669"/>
    <property type="project" value="InterPro"/>
</dbReference>
<comment type="subcellular location">
    <subcellularLocation>
        <location evidence="5">Nucleus</location>
    </subcellularLocation>
</comment>
<dbReference type="PANTHER" id="PTHR12081:SF18">
    <property type="entry name" value="TRANSCRIPTION FACTOR E2F2-RELATED"/>
    <property type="match status" value="1"/>
</dbReference>
<dbReference type="FunFam" id="1.10.10.10:FF:000008">
    <property type="entry name" value="E2F transcription factor 1"/>
    <property type="match status" value="1"/>
</dbReference>
<dbReference type="SMART" id="SM01372">
    <property type="entry name" value="E2F_TDP"/>
    <property type="match status" value="1"/>
</dbReference>
<dbReference type="Gene3D" id="1.10.10.10">
    <property type="entry name" value="Winged helix-like DNA-binding domain superfamily/Winged helix DNA-binding domain"/>
    <property type="match status" value="1"/>
</dbReference>
<dbReference type="InterPro" id="IPR036390">
    <property type="entry name" value="WH_DNA-bd_sf"/>
</dbReference>
<feature type="domain" description="E2F/DP family winged-helix DNA-binding" evidence="7">
    <location>
        <begin position="25"/>
        <end position="90"/>
    </location>
</feature>
<comment type="caution">
    <text evidence="8">The sequence shown here is derived from an EMBL/GenBank/DDBJ whole genome shotgun (WGS) entry which is preliminary data.</text>
</comment>
<feature type="coiled-coil region" evidence="6">
    <location>
        <begin position="113"/>
        <end position="143"/>
    </location>
</feature>
<sequence>MLSSSSYYNPVESMFTGSTSQTTSRYDSSLGLLTKKFITLFQSGHFGDLDLNTAAAQLNVQKRRIYDITNVLEGICLIEKNAKNHVRWIGGHPDLKRPLSPASPSPKIHAADRRQLQQRLKTLRQQNQALERKQDHFNKANQQSRQFYSEALHHHDCHLTMTDLDRYQRRVPGSPFLLIQAPSGSNLSRKETYATHRYSPYSCSTASQAKRKYLLQAPRDAHQT</sequence>
<dbReference type="OrthoDB" id="1743261at2759"/>
<evidence type="ECO:0000259" key="7">
    <source>
        <dbReference type="SMART" id="SM01372"/>
    </source>
</evidence>
<reference evidence="8 9" key="1">
    <citation type="submission" date="2016-07" db="EMBL/GenBank/DDBJ databases">
        <title>Pervasive Adenine N6-methylation of Active Genes in Fungi.</title>
        <authorList>
            <consortium name="DOE Joint Genome Institute"/>
            <person name="Mondo S.J."/>
            <person name="Dannebaum R.O."/>
            <person name="Kuo R.C."/>
            <person name="Labutti K."/>
            <person name="Haridas S."/>
            <person name="Kuo A."/>
            <person name="Salamov A."/>
            <person name="Ahrendt S.R."/>
            <person name="Lipzen A."/>
            <person name="Sullivan W."/>
            <person name="Andreopoulos W.B."/>
            <person name="Clum A."/>
            <person name="Lindquist E."/>
            <person name="Daum C."/>
            <person name="Ramamoorthy G.K."/>
            <person name="Gryganskyi A."/>
            <person name="Culley D."/>
            <person name="Magnuson J.K."/>
            <person name="James T.Y."/>
            <person name="O'Malley M.A."/>
            <person name="Stajich J.E."/>
            <person name="Spatafora J.W."/>
            <person name="Visel A."/>
            <person name="Grigoriev I.V."/>
        </authorList>
    </citation>
    <scope>NUCLEOTIDE SEQUENCE [LARGE SCALE GENOMIC DNA]</scope>
    <source>
        <strain evidence="8 9">NRRL 3301</strain>
    </source>
</reference>
<dbReference type="SUPFAM" id="SSF46785">
    <property type="entry name" value="Winged helix' DNA-binding domain"/>
    <property type="match status" value="1"/>
</dbReference>
<gene>
    <name evidence="8" type="ORF">DM01DRAFT_1380224</name>
</gene>
<dbReference type="EMBL" id="MCGT01000002">
    <property type="protein sequence ID" value="ORX62471.1"/>
    <property type="molecule type" value="Genomic_DNA"/>
</dbReference>
<dbReference type="Proteomes" id="UP000242146">
    <property type="component" value="Unassembled WGS sequence"/>
</dbReference>
<dbReference type="Pfam" id="PF02319">
    <property type="entry name" value="WHD_E2F_TDP"/>
    <property type="match status" value="1"/>
</dbReference>
<keyword evidence="3 5" id="KW-0238">DNA-binding</keyword>
<protein>
    <recommendedName>
        <fullName evidence="7">E2F/DP family winged-helix DNA-binding domain-containing protein</fullName>
    </recommendedName>
</protein>
<evidence type="ECO:0000313" key="9">
    <source>
        <dbReference type="Proteomes" id="UP000242146"/>
    </source>
</evidence>
<keyword evidence="5" id="KW-0539">Nucleus</keyword>
<dbReference type="InterPro" id="IPR003316">
    <property type="entry name" value="E2F_WHTH_DNA-bd_dom"/>
</dbReference>
<evidence type="ECO:0000256" key="5">
    <source>
        <dbReference type="RuleBase" id="RU003796"/>
    </source>
</evidence>
<dbReference type="PANTHER" id="PTHR12081">
    <property type="entry name" value="TRANSCRIPTION FACTOR E2F"/>
    <property type="match status" value="1"/>
</dbReference>
<dbReference type="GO" id="GO:0000981">
    <property type="term" value="F:DNA-binding transcription factor activity, RNA polymerase II-specific"/>
    <property type="evidence" value="ECO:0007669"/>
    <property type="project" value="TreeGrafter"/>
</dbReference>
<keyword evidence="6" id="KW-0175">Coiled coil</keyword>
<evidence type="ECO:0000256" key="4">
    <source>
        <dbReference type="ARBA" id="ARBA00023163"/>
    </source>
</evidence>
<comment type="similarity">
    <text evidence="1 5">Belongs to the E2F/DP family.</text>
</comment>
<evidence type="ECO:0000313" key="8">
    <source>
        <dbReference type="EMBL" id="ORX62471.1"/>
    </source>
</evidence>
<evidence type="ECO:0000256" key="3">
    <source>
        <dbReference type="ARBA" id="ARBA00023125"/>
    </source>
</evidence>
<accession>A0A1X2GWQ5</accession>
<evidence type="ECO:0000256" key="1">
    <source>
        <dbReference type="ARBA" id="ARBA00010940"/>
    </source>
</evidence>
<dbReference type="AlphaFoldDB" id="A0A1X2GWQ5"/>